<sequence length="258" mass="27169">MANAWILPPLPFLSVAGYGTTAGDPAAVAYDYAGVVWRSGGGATLLIDLGSDRALDTVALFGVDGDPASTVAVQLATAAQGNGFAAGAFYDSPAQPLFAGAARLASGFGVSLWSTPAAVPPVRYVRLVFSAAVRVSRVVACQRIQLARNFGFGAGFGVKDLGSTDWSRRGVLLRQRGAKLRTCALTFSSVYRDEVERQVQPLLELVGVTEPVGLVTDPAADAMRERRCFFGPLSGGDIGTTWRNAQAYEWKAAMVSLF</sequence>
<proteinExistence type="predicted"/>
<evidence type="ECO:0000313" key="2">
    <source>
        <dbReference type="Proteomes" id="UP001056937"/>
    </source>
</evidence>
<dbReference type="Proteomes" id="UP001056937">
    <property type="component" value="Chromosome 1"/>
</dbReference>
<organism evidence="1 2">
    <name type="scientific">Sphingomonas morindae</name>
    <dbReference type="NCBI Taxonomy" id="1541170"/>
    <lineage>
        <taxon>Bacteria</taxon>
        <taxon>Pseudomonadati</taxon>
        <taxon>Pseudomonadota</taxon>
        <taxon>Alphaproteobacteria</taxon>
        <taxon>Sphingomonadales</taxon>
        <taxon>Sphingomonadaceae</taxon>
        <taxon>Sphingomonas</taxon>
    </lineage>
</organism>
<gene>
    <name evidence="1" type="ORF">LHA26_09705</name>
</gene>
<evidence type="ECO:0000313" key="1">
    <source>
        <dbReference type="EMBL" id="USI71611.1"/>
    </source>
</evidence>
<dbReference type="RefSeq" id="WP_252165424.1">
    <property type="nucleotide sequence ID" value="NZ_CP084930.1"/>
</dbReference>
<name>A0ABY4X424_9SPHN</name>
<protein>
    <recommendedName>
        <fullName evidence="3">F5/8 type C domain-containing protein</fullName>
    </recommendedName>
</protein>
<dbReference type="EMBL" id="CP084930">
    <property type="protein sequence ID" value="USI71611.1"/>
    <property type="molecule type" value="Genomic_DNA"/>
</dbReference>
<reference evidence="1" key="1">
    <citation type="journal article" date="2022" name="Toxins">
        <title>Genomic Analysis of Sphingopyxis sp. USTB-05 for Biodegrading Cyanobacterial Hepatotoxins.</title>
        <authorList>
            <person name="Liu C."/>
            <person name="Xu Q."/>
            <person name="Zhao Z."/>
            <person name="Zhang H."/>
            <person name="Liu X."/>
            <person name="Yin C."/>
            <person name="Liu Y."/>
            <person name="Yan H."/>
        </authorList>
    </citation>
    <scope>NUCLEOTIDE SEQUENCE</scope>
    <source>
        <strain evidence="1">NBD5</strain>
    </source>
</reference>
<keyword evidence="2" id="KW-1185">Reference proteome</keyword>
<accession>A0ABY4X424</accession>
<evidence type="ECO:0008006" key="3">
    <source>
        <dbReference type="Google" id="ProtNLM"/>
    </source>
</evidence>